<evidence type="ECO:0000256" key="5">
    <source>
        <dbReference type="ARBA" id="ARBA00023125"/>
    </source>
</evidence>
<evidence type="ECO:0000256" key="1">
    <source>
        <dbReference type="ARBA" id="ARBA00022741"/>
    </source>
</evidence>
<dbReference type="GO" id="GO:0043590">
    <property type="term" value="C:bacterial nucleoid"/>
    <property type="evidence" value="ECO:0007669"/>
    <property type="project" value="TreeGrafter"/>
</dbReference>
<dbReference type="GO" id="GO:0006281">
    <property type="term" value="P:DNA repair"/>
    <property type="evidence" value="ECO:0007669"/>
    <property type="project" value="TreeGrafter"/>
</dbReference>
<dbReference type="PANTHER" id="PTHR13710:SF84">
    <property type="entry name" value="ATP-DEPENDENT DNA HELICASE RECS-RELATED"/>
    <property type="match status" value="1"/>
</dbReference>
<keyword evidence="4" id="KW-0067">ATP-binding</keyword>
<dbReference type="NCBIfam" id="TIGR00614">
    <property type="entry name" value="recQ_fam"/>
    <property type="match status" value="1"/>
</dbReference>
<dbReference type="SMART" id="SM00487">
    <property type="entry name" value="DEXDc"/>
    <property type="match status" value="1"/>
</dbReference>
<dbReference type="EMBL" id="PKOZ01000001">
    <property type="protein sequence ID" value="PQD97257.1"/>
    <property type="molecule type" value="Genomic_DNA"/>
</dbReference>
<dbReference type="PANTHER" id="PTHR13710">
    <property type="entry name" value="DNA HELICASE RECQ FAMILY MEMBER"/>
    <property type="match status" value="1"/>
</dbReference>
<dbReference type="PROSITE" id="PS51194">
    <property type="entry name" value="HELICASE_CTER"/>
    <property type="match status" value="1"/>
</dbReference>
<sequence length="495" mass="56353">MLEEQLVRLFGFPSFRRGQKEVVESVLAGKDTLAMLPTGTGKTLCFQLPGYLLDGLVVIVSPLLSLMQDQVEQMKAKGEKRVAALNSFVDKEEREMVIRSLHLLKFIYVSPEMLQSQFILQKISRQKIALFVVDEAHCISQWGYDFRPSYLRLGMIREALGNPVTLALTATATKEVQEDILRNLAIPAANVMVYEVNRENIGIIVEEVDGSEGKREKLYAYLSALKGAGIIYVSSRKLAESLCSDLIYAGYQKAAFYHGGMDTNDRILIQQQFAGGQLDLIVATNAFGMGINLENLRYVIHYNMPASMESYVQEIGRAGRDGLLSMALLLYSDGDERVSAKMIEKDYPERAEIDWFLANRDTLLDANSGIIVDDKIERLREVERMLDSIEGESLSERKERLSAYFDTRLSDKLRKLWQFREWIRSASCRRESIAAYFDQEPSGGWEYCCDNCGLTFEALVLNLPLEMVQERQYLGWKAELARLFGEEDERKKHEE</sequence>
<accession>A0A2S7N5E9</accession>
<dbReference type="Pfam" id="PF00271">
    <property type="entry name" value="Helicase_C"/>
    <property type="match status" value="1"/>
</dbReference>
<feature type="domain" description="Helicase ATP-binding" evidence="6">
    <location>
        <begin position="23"/>
        <end position="190"/>
    </location>
</feature>
<feature type="domain" description="Helicase C-terminal" evidence="7">
    <location>
        <begin position="217"/>
        <end position="364"/>
    </location>
</feature>
<dbReference type="GO" id="GO:0016787">
    <property type="term" value="F:hydrolase activity"/>
    <property type="evidence" value="ECO:0007669"/>
    <property type="project" value="UniProtKB-KW"/>
</dbReference>
<evidence type="ECO:0000313" key="8">
    <source>
        <dbReference type="EMBL" id="PQD97257.1"/>
    </source>
</evidence>
<dbReference type="Pfam" id="PF00270">
    <property type="entry name" value="DEAD"/>
    <property type="match status" value="1"/>
</dbReference>
<dbReference type="SUPFAM" id="SSF52540">
    <property type="entry name" value="P-loop containing nucleoside triphosphate hydrolases"/>
    <property type="match status" value="1"/>
</dbReference>
<dbReference type="InterPro" id="IPR002464">
    <property type="entry name" value="DNA/RNA_helicase_DEAH_CS"/>
</dbReference>
<dbReference type="GO" id="GO:0043138">
    <property type="term" value="F:3'-5' DNA helicase activity"/>
    <property type="evidence" value="ECO:0007669"/>
    <property type="project" value="TreeGrafter"/>
</dbReference>
<dbReference type="GO" id="GO:0009378">
    <property type="term" value="F:four-way junction helicase activity"/>
    <property type="evidence" value="ECO:0007669"/>
    <property type="project" value="TreeGrafter"/>
</dbReference>
<dbReference type="SMART" id="SM00490">
    <property type="entry name" value="HELICc"/>
    <property type="match status" value="1"/>
</dbReference>
<dbReference type="InterPro" id="IPR004589">
    <property type="entry name" value="DNA_helicase_ATP-dep_RecQ"/>
</dbReference>
<dbReference type="Gene3D" id="3.40.50.300">
    <property type="entry name" value="P-loop containing nucleotide triphosphate hydrolases"/>
    <property type="match status" value="2"/>
</dbReference>
<name>A0A2S7N5E9_9BACI</name>
<dbReference type="GO" id="GO:0006310">
    <property type="term" value="P:DNA recombination"/>
    <property type="evidence" value="ECO:0007669"/>
    <property type="project" value="InterPro"/>
</dbReference>
<organism evidence="8 9">
    <name type="scientific">Pradoshia eiseniae</name>
    <dbReference type="NCBI Taxonomy" id="2064768"/>
    <lineage>
        <taxon>Bacteria</taxon>
        <taxon>Bacillati</taxon>
        <taxon>Bacillota</taxon>
        <taxon>Bacilli</taxon>
        <taxon>Bacillales</taxon>
        <taxon>Bacillaceae</taxon>
        <taxon>Pradoshia</taxon>
    </lineage>
</organism>
<dbReference type="InterPro" id="IPR027417">
    <property type="entry name" value="P-loop_NTPase"/>
</dbReference>
<dbReference type="GO" id="GO:0005737">
    <property type="term" value="C:cytoplasm"/>
    <property type="evidence" value="ECO:0007669"/>
    <property type="project" value="TreeGrafter"/>
</dbReference>
<evidence type="ECO:0000256" key="3">
    <source>
        <dbReference type="ARBA" id="ARBA00022806"/>
    </source>
</evidence>
<comment type="caution">
    <text evidence="8">The sequence shown here is derived from an EMBL/GenBank/DDBJ whole genome shotgun (WGS) entry which is preliminary data.</text>
</comment>
<reference evidence="8 9" key="1">
    <citation type="submission" date="2017-12" db="EMBL/GenBank/DDBJ databases">
        <title>Taxonomic description and draft genome of Pradoshia cofamensis Gen. nov., sp. nov., a thermotolerant bacillale isolated from anterior gut of earthworm Eisenia fetida.</title>
        <authorList>
            <person name="Saha T."/>
            <person name="Chakraborty R."/>
        </authorList>
    </citation>
    <scope>NUCLEOTIDE SEQUENCE [LARGE SCALE GENOMIC DNA]</scope>
    <source>
        <strain evidence="8 9">EAG3</strain>
    </source>
</reference>
<evidence type="ECO:0000259" key="6">
    <source>
        <dbReference type="PROSITE" id="PS51192"/>
    </source>
</evidence>
<proteinExistence type="predicted"/>
<protein>
    <submittedName>
        <fullName evidence="8">ATP-dependent DNA helicase</fullName>
    </submittedName>
</protein>
<keyword evidence="9" id="KW-1185">Reference proteome</keyword>
<keyword evidence="3 8" id="KW-0347">Helicase</keyword>
<dbReference type="RefSeq" id="WP_104848349.1">
    <property type="nucleotide sequence ID" value="NZ_PKOZ01000001.1"/>
</dbReference>
<dbReference type="PROSITE" id="PS00690">
    <property type="entry name" value="DEAH_ATP_HELICASE"/>
    <property type="match status" value="1"/>
</dbReference>
<evidence type="ECO:0000313" key="9">
    <source>
        <dbReference type="Proteomes" id="UP000239663"/>
    </source>
</evidence>
<dbReference type="OrthoDB" id="9763310at2"/>
<gene>
    <name evidence="8" type="ORF">CYL18_03095</name>
</gene>
<keyword evidence="5" id="KW-0238">DNA-binding</keyword>
<dbReference type="GO" id="GO:0003677">
    <property type="term" value="F:DNA binding"/>
    <property type="evidence" value="ECO:0007669"/>
    <property type="project" value="UniProtKB-KW"/>
</dbReference>
<evidence type="ECO:0000256" key="4">
    <source>
        <dbReference type="ARBA" id="ARBA00022840"/>
    </source>
</evidence>
<evidence type="ECO:0000259" key="7">
    <source>
        <dbReference type="PROSITE" id="PS51194"/>
    </source>
</evidence>
<dbReference type="AlphaFoldDB" id="A0A2S7N5E9"/>
<keyword evidence="2" id="KW-0378">Hydrolase</keyword>
<dbReference type="Proteomes" id="UP000239663">
    <property type="component" value="Unassembled WGS sequence"/>
</dbReference>
<dbReference type="FunFam" id="3.40.50.300:FF:001363">
    <property type="entry name" value="ATP-dependent DNA helicase RecQ"/>
    <property type="match status" value="1"/>
</dbReference>
<dbReference type="InterPro" id="IPR011545">
    <property type="entry name" value="DEAD/DEAH_box_helicase_dom"/>
</dbReference>
<dbReference type="InterPro" id="IPR001650">
    <property type="entry name" value="Helicase_C-like"/>
</dbReference>
<dbReference type="PROSITE" id="PS51192">
    <property type="entry name" value="HELICASE_ATP_BIND_1"/>
    <property type="match status" value="1"/>
</dbReference>
<dbReference type="InterPro" id="IPR014001">
    <property type="entry name" value="Helicase_ATP-bd"/>
</dbReference>
<keyword evidence="1" id="KW-0547">Nucleotide-binding</keyword>
<dbReference type="GO" id="GO:0030894">
    <property type="term" value="C:replisome"/>
    <property type="evidence" value="ECO:0007669"/>
    <property type="project" value="TreeGrafter"/>
</dbReference>
<dbReference type="CDD" id="cd17920">
    <property type="entry name" value="DEXHc_RecQ"/>
    <property type="match status" value="1"/>
</dbReference>
<dbReference type="GO" id="GO:0005524">
    <property type="term" value="F:ATP binding"/>
    <property type="evidence" value="ECO:0007669"/>
    <property type="project" value="UniProtKB-KW"/>
</dbReference>
<evidence type="ECO:0000256" key="2">
    <source>
        <dbReference type="ARBA" id="ARBA00022801"/>
    </source>
</evidence>